<sequence>MAGVDSEIAASRARKKTAIKSTALGVLGVLMLGAVGAVTYQMFPTGKAAAPVSQPDTAATDSAADARIDRRALQQALDKVRQALTGALTEHVVNWAPDRSRQLRQSLEQAYQDYGTGEYSKAKLALEEIRQVLDTLRGDFQQAYQAPYENATAAFDDNDIHRARQQNRQALKVKPDYEDALALKARLDAFEDVQALYEQARVGKVENNLQKQRDAYARIVAMDPARNDAREALARIDKTLNARRFGQLIKKAVAAVDAQELAVAQRLVDEARSIRPDSADINALQSRIDKALDTQGVTAATEQIQMFARLDEWETVTMLAEKAIASYPDSPAIRNALDTATAISKAHARLDAYIDKPARLADNTIREHAYNTVAEVSSLRQVSAKLGAKIDTVEQLIERENTPLDVTVTSDGESYLKVLGVGHIGKTTEKVIQLKPGRYKLEASRNGYRTVIRDLIVQKSAMPIDVHLVCTEKI</sequence>
<dbReference type="Proteomes" id="UP000631300">
    <property type="component" value="Unassembled WGS sequence"/>
</dbReference>
<gene>
    <name evidence="2" type="ORF">GCM10007391_13340</name>
</gene>
<reference evidence="2" key="1">
    <citation type="journal article" date="2014" name="Int. J. Syst. Evol. Microbiol.">
        <title>Complete genome sequence of Corynebacterium casei LMG S-19264T (=DSM 44701T), isolated from a smear-ripened cheese.</title>
        <authorList>
            <consortium name="US DOE Joint Genome Institute (JGI-PGF)"/>
            <person name="Walter F."/>
            <person name="Albersmeier A."/>
            <person name="Kalinowski J."/>
            <person name="Ruckert C."/>
        </authorList>
    </citation>
    <scope>NUCLEOTIDE SEQUENCE</scope>
    <source>
        <strain evidence="2">KCTC 22164</strain>
    </source>
</reference>
<feature type="transmembrane region" description="Helical" evidence="1">
    <location>
        <begin position="21"/>
        <end position="43"/>
    </location>
</feature>
<dbReference type="EMBL" id="BMXP01000002">
    <property type="protein sequence ID" value="GGW81487.1"/>
    <property type="molecule type" value="Genomic_DNA"/>
</dbReference>
<evidence type="ECO:0000313" key="2">
    <source>
        <dbReference type="EMBL" id="GGW81487.1"/>
    </source>
</evidence>
<evidence type="ECO:0000256" key="1">
    <source>
        <dbReference type="SAM" id="Phobius"/>
    </source>
</evidence>
<keyword evidence="1" id="KW-0812">Transmembrane</keyword>
<evidence type="ECO:0008006" key="4">
    <source>
        <dbReference type="Google" id="ProtNLM"/>
    </source>
</evidence>
<protein>
    <recommendedName>
        <fullName evidence="4">PEGA domain-containing protein</fullName>
    </recommendedName>
</protein>
<evidence type="ECO:0000313" key="3">
    <source>
        <dbReference type="Proteomes" id="UP000631300"/>
    </source>
</evidence>
<dbReference type="InterPro" id="IPR011990">
    <property type="entry name" value="TPR-like_helical_dom_sf"/>
</dbReference>
<dbReference type="RefSeq" id="WP_189404609.1">
    <property type="nucleotide sequence ID" value="NZ_BMXP01000002.1"/>
</dbReference>
<keyword evidence="1" id="KW-0472">Membrane</keyword>
<name>A0A918MX66_9ALTE</name>
<keyword evidence="3" id="KW-1185">Reference proteome</keyword>
<reference evidence="2" key="2">
    <citation type="submission" date="2020-09" db="EMBL/GenBank/DDBJ databases">
        <authorList>
            <person name="Sun Q."/>
            <person name="Kim S."/>
        </authorList>
    </citation>
    <scope>NUCLEOTIDE SEQUENCE</scope>
    <source>
        <strain evidence="2">KCTC 22164</strain>
    </source>
</reference>
<dbReference type="Gene3D" id="1.25.40.10">
    <property type="entry name" value="Tetratricopeptide repeat domain"/>
    <property type="match status" value="1"/>
</dbReference>
<comment type="caution">
    <text evidence="2">The sequence shown here is derived from an EMBL/GenBank/DDBJ whole genome shotgun (WGS) entry which is preliminary data.</text>
</comment>
<dbReference type="AlphaFoldDB" id="A0A918MX66"/>
<organism evidence="2 3">
    <name type="scientific">Alteromonas halophila</name>
    <dbReference type="NCBI Taxonomy" id="516698"/>
    <lineage>
        <taxon>Bacteria</taxon>
        <taxon>Pseudomonadati</taxon>
        <taxon>Pseudomonadota</taxon>
        <taxon>Gammaproteobacteria</taxon>
        <taxon>Alteromonadales</taxon>
        <taxon>Alteromonadaceae</taxon>
        <taxon>Alteromonas/Salinimonas group</taxon>
        <taxon>Alteromonas</taxon>
    </lineage>
</organism>
<accession>A0A918MX66</accession>
<keyword evidence="1" id="KW-1133">Transmembrane helix</keyword>
<proteinExistence type="predicted"/>